<evidence type="ECO:0000256" key="3">
    <source>
        <dbReference type="ARBA" id="ARBA00022989"/>
    </source>
</evidence>
<organism evidence="6 7">
    <name type="scientific">Bacillus cereus HuA3-9</name>
    <dbReference type="NCBI Taxonomy" id="1053205"/>
    <lineage>
        <taxon>Bacteria</taxon>
        <taxon>Bacillati</taxon>
        <taxon>Bacillota</taxon>
        <taxon>Bacilli</taxon>
        <taxon>Bacillales</taxon>
        <taxon>Bacillaceae</taxon>
        <taxon>Bacillus</taxon>
        <taxon>Bacillus cereus group</taxon>
    </lineage>
</organism>
<feature type="transmembrane region" description="Helical" evidence="5">
    <location>
        <begin position="66"/>
        <end position="89"/>
    </location>
</feature>
<accession>R8CIB9</accession>
<keyword evidence="4 5" id="KW-0472">Membrane</keyword>
<comment type="subcellular location">
    <subcellularLocation>
        <location evidence="1">Membrane</location>
        <topology evidence="1">Multi-pass membrane protein</topology>
    </subcellularLocation>
</comment>
<keyword evidence="3 5" id="KW-1133">Transmembrane helix</keyword>
<dbReference type="AlphaFoldDB" id="R8CIB9"/>
<feature type="transmembrane region" description="Helical" evidence="5">
    <location>
        <begin position="6"/>
        <end position="26"/>
    </location>
</feature>
<dbReference type="PATRIC" id="fig|1053205.3.peg.5681"/>
<evidence type="ECO:0000256" key="5">
    <source>
        <dbReference type="SAM" id="Phobius"/>
    </source>
</evidence>
<keyword evidence="2 5" id="KW-0812">Transmembrane</keyword>
<proteinExistence type="predicted"/>
<reference evidence="6 7" key="1">
    <citation type="submission" date="2012-12" db="EMBL/GenBank/DDBJ databases">
        <title>The Genome Sequence of Bacillus cereus HuA3-9.</title>
        <authorList>
            <consortium name="The Broad Institute Genome Sequencing Platform"/>
            <consortium name="The Broad Institute Genome Sequencing Center for Infectious Disease"/>
            <person name="Feldgarden M."/>
            <person name="Van der Auwera G.A."/>
            <person name="Mahillon J."/>
            <person name="Duprez V."/>
            <person name="Timmery S."/>
            <person name="Mattelet C."/>
            <person name="Dierick K."/>
            <person name="Sun M."/>
            <person name="Yu Z."/>
            <person name="Zhu L."/>
            <person name="Hu X."/>
            <person name="Shank E.B."/>
            <person name="Swiecicka I."/>
            <person name="Hansen B.M."/>
            <person name="Andrup L."/>
            <person name="Walker B."/>
            <person name="Young S.K."/>
            <person name="Zeng Q."/>
            <person name="Gargeya S."/>
            <person name="Fitzgerald M."/>
            <person name="Haas B."/>
            <person name="Abouelleil A."/>
            <person name="Alvarado L."/>
            <person name="Arachchi H.M."/>
            <person name="Berlin A.M."/>
            <person name="Chapman S.B."/>
            <person name="Dewar J."/>
            <person name="Goldberg J."/>
            <person name="Griggs A."/>
            <person name="Gujja S."/>
            <person name="Hansen M."/>
            <person name="Howarth C."/>
            <person name="Imamovic A."/>
            <person name="Larimer J."/>
            <person name="McCowan C."/>
            <person name="Murphy C."/>
            <person name="Neiman D."/>
            <person name="Pearson M."/>
            <person name="Priest M."/>
            <person name="Roberts A."/>
            <person name="Saif S."/>
            <person name="Shea T."/>
            <person name="Sisk P."/>
            <person name="Sykes S."/>
            <person name="Wortman J."/>
            <person name="Nusbaum C."/>
            <person name="Birren B."/>
        </authorList>
    </citation>
    <scope>NUCLEOTIDE SEQUENCE [LARGE SCALE GENOMIC DNA]</scope>
    <source>
        <strain evidence="6 7">HuA3-9</strain>
    </source>
</reference>
<evidence type="ECO:0000256" key="2">
    <source>
        <dbReference type="ARBA" id="ARBA00022692"/>
    </source>
</evidence>
<evidence type="ECO:0000313" key="7">
    <source>
        <dbReference type="Proteomes" id="UP000014003"/>
    </source>
</evidence>
<evidence type="ECO:0000256" key="1">
    <source>
        <dbReference type="ARBA" id="ARBA00004141"/>
    </source>
</evidence>
<dbReference type="Proteomes" id="UP000014003">
    <property type="component" value="Unassembled WGS sequence"/>
</dbReference>
<sequence length="92" mass="10738">MEKLLLELVPIIATVFLSICYIPQIVKNYKTKDVSSISLWFWVLLNIALTLMFTNAFMIYNKFGTYGYLITETFNLGLAMIVLVQVFIYRKK</sequence>
<evidence type="ECO:0000313" key="6">
    <source>
        <dbReference type="EMBL" id="EOO11356.1"/>
    </source>
</evidence>
<dbReference type="GO" id="GO:0016020">
    <property type="term" value="C:membrane"/>
    <property type="evidence" value="ECO:0007669"/>
    <property type="project" value="UniProtKB-SubCell"/>
</dbReference>
<dbReference type="Pfam" id="PF04193">
    <property type="entry name" value="PQ-loop"/>
    <property type="match status" value="1"/>
</dbReference>
<dbReference type="Gene3D" id="1.20.1280.290">
    <property type="match status" value="1"/>
</dbReference>
<name>R8CIB9_BACCE</name>
<gene>
    <name evidence="6" type="ORF">IGA_05619</name>
</gene>
<feature type="transmembrane region" description="Helical" evidence="5">
    <location>
        <begin position="38"/>
        <end position="60"/>
    </location>
</feature>
<dbReference type="HOGENOM" id="CLU_2407044_0_0_9"/>
<dbReference type="RefSeq" id="WP_016094852.1">
    <property type="nucleotide sequence ID" value="NZ_KB976126.1"/>
</dbReference>
<evidence type="ECO:0000256" key="4">
    <source>
        <dbReference type="ARBA" id="ARBA00023136"/>
    </source>
</evidence>
<evidence type="ECO:0008006" key="8">
    <source>
        <dbReference type="Google" id="ProtNLM"/>
    </source>
</evidence>
<protein>
    <recommendedName>
        <fullName evidence="8">PQ loop repeat protein</fullName>
    </recommendedName>
</protein>
<comment type="caution">
    <text evidence="6">The sequence shown here is derived from an EMBL/GenBank/DDBJ whole genome shotgun (WGS) entry which is preliminary data.</text>
</comment>
<dbReference type="EMBL" id="AHDZ01000070">
    <property type="protein sequence ID" value="EOO11356.1"/>
    <property type="molecule type" value="Genomic_DNA"/>
</dbReference>
<dbReference type="InterPro" id="IPR006603">
    <property type="entry name" value="PQ-loop_rpt"/>
</dbReference>